<dbReference type="PRINTS" id="PR00344">
    <property type="entry name" value="BCTRLSENSOR"/>
</dbReference>
<feature type="transmembrane region" description="Helical" evidence="11">
    <location>
        <begin position="254"/>
        <end position="271"/>
    </location>
</feature>
<evidence type="ECO:0000259" key="12">
    <source>
        <dbReference type="PROSITE" id="PS50109"/>
    </source>
</evidence>
<gene>
    <name evidence="14" type="ORF">FHS16_004059</name>
</gene>
<feature type="transmembrane region" description="Helical" evidence="11">
    <location>
        <begin position="403"/>
        <end position="421"/>
    </location>
</feature>
<evidence type="ECO:0000256" key="10">
    <source>
        <dbReference type="PROSITE-ProRule" id="PRU00169"/>
    </source>
</evidence>
<dbReference type="PANTHER" id="PTHR43047">
    <property type="entry name" value="TWO-COMPONENT HISTIDINE PROTEIN KINASE"/>
    <property type="match status" value="1"/>
</dbReference>
<evidence type="ECO:0000256" key="2">
    <source>
        <dbReference type="ARBA" id="ARBA00004651"/>
    </source>
</evidence>
<dbReference type="EC" id="2.7.13.3" evidence="3"/>
<evidence type="ECO:0000256" key="4">
    <source>
        <dbReference type="ARBA" id="ARBA00022553"/>
    </source>
</evidence>
<protein>
    <recommendedName>
        <fullName evidence="3">histidine kinase</fullName>
        <ecNumber evidence="3">2.7.13.3</ecNumber>
    </recommendedName>
</protein>
<dbReference type="SUPFAM" id="SSF49785">
    <property type="entry name" value="Galactose-binding domain-like"/>
    <property type="match status" value="1"/>
</dbReference>
<feature type="transmembrane region" description="Helical" evidence="11">
    <location>
        <begin position="323"/>
        <end position="342"/>
    </location>
</feature>
<evidence type="ECO:0000256" key="9">
    <source>
        <dbReference type="ARBA" id="ARBA00023012"/>
    </source>
</evidence>
<dbReference type="InterPro" id="IPR001789">
    <property type="entry name" value="Sig_transdc_resp-reg_receiver"/>
</dbReference>
<feature type="transmembrane region" description="Helical" evidence="11">
    <location>
        <begin position="291"/>
        <end position="311"/>
    </location>
</feature>
<dbReference type="SMART" id="SM00388">
    <property type="entry name" value="HisKA"/>
    <property type="match status" value="1"/>
</dbReference>
<dbReference type="FunFam" id="3.30.565.10:FF:000006">
    <property type="entry name" value="Sensor histidine kinase WalK"/>
    <property type="match status" value="1"/>
</dbReference>
<dbReference type="SMART" id="SM00387">
    <property type="entry name" value="HATPase_c"/>
    <property type="match status" value="2"/>
</dbReference>
<feature type="modified residue" description="4-aspartylphosphate" evidence="10">
    <location>
        <position position="761"/>
    </location>
</feature>
<feature type="domain" description="Response regulatory" evidence="13">
    <location>
        <begin position="712"/>
        <end position="828"/>
    </location>
</feature>
<dbReference type="Pfam" id="PF06580">
    <property type="entry name" value="His_kinase"/>
    <property type="match status" value="1"/>
</dbReference>
<dbReference type="Proteomes" id="UP000518605">
    <property type="component" value="Unassembled WGS sequence"/>
</dbReference>
<keyword evidence="11" id="KW-0472">Membrane</keyword>
<keyword evidence="11" id="KW-0812">Transmembrane</keyword>
<dbReference type="InterPro" id="IPR010559">
    <property type="entry name" value="Sig_transdc_His_kin_internal"/>
</dbReference>
<evidence type="ECO:0000256" key="11">
    <source>
        <dbReference type="SAM" id="Phobius"/>
    </source>
</evidence>
<evidence type="ECO:0000256" key="8">
    <source>
        <dbReference type="ARBA" id="ARBA00022840"/>
    </source>
</evidence>
<dbReference type="GO" id="GO:0005886">
    <property type="term" value="C:plasma membrane"/>
    <property type="evidence" value="ECO:0007669"/>
    <property type="project" value="UniProtKB-SubCell"/>
</dbReference>
<dbReference type="InterPro" id="IPR008979">
    <property type="entry name" value="Galactose-bd-like_sf"/>
</dbReference>
<evidence type="ECO:0000256" key="7">
    <source>
        <dbReference type="ARBA" id="ARBA00022777"/>
    </source>
</evidence>
<dbReference type="InterPro" id="IPR005467">
    <property type="entry name" value="His_kinase_dom"/>
</dbReference>
<dbReference type="Pfam" id="PF02518">
    <property type="entry name" value="HATPase_c"/>
    <property type="match status" value="2"/>
</dbReference>
<dbReference type="SMART" id="SM00448">
    <property type="entry name" value="REC"/>
    <property type="match status" value="1"/>
</dbReference>
<dbReference type="RefSeq" id="WP_246431853.1">
    <property type="nucleotide sequence ID" value="NZ_CBCSLB010000013.1"/>
</dbReference>
<keyword evidence="9" id="KW-0902">Two-component regulatory system</keyword>
<dbReference type="SUPFAM" id="SSF52172">
    <property type="entry name" value="CheY-like"/>
    <property type="match status" value="1"/>
</dbReference>
<keyword evidence="4 10" id="KW-0597">Phosphoprotein</keyword>
<feature type="domain" description="Histidine kinase" evidence="12">
    <location>
        <begin position="939"/>
        <end position="1038"/>
    </location>
</feature>
<feature type="domain" description="Histidine kinase" evidence="12">
    <location>
        <begin position="451"/>
        <end position="669"/>
    </location>
</feature>
<dbReference type="PROSITE" id="PS50110">
    <property type="entry name" value="RESPONSE_REGULATORY"/>
    <property type="match status" value="1"/>
</dbReference>
<dbReference type="Gene3D" id="3.40.50.2300">
    <property type="match status" value="1"/>
</dbReference>
<feature type="transmembrane region" description="Helical" evidence="11">
    <location>
        <begin position="375"/>
        <end position="391"/>
    </location>
</feature>
<dbReference type="InterPro" id="IPR003661">
    <property type="entry name" value="HisK_dim/P_dom"/>
</dbReference>
<dbReference type="PANTHER" id="PTHR43047:SF72">
    <property type="entry name" value="OSMOSENSING HISTIDINE PROTEIN KINASE SLN1"/>
    <property type="match status" value="1"/>
</dbReference>
<dbReference type="CDD" id="cd17574">
    <property type="entry name" value="REC_OmpR"/>
    <property type="match status" value="1"/>
</dbReference>
<dbReference type="SUPFAM" id="SSF55874">
    <property type="entry name" value="ATPase domain of HSP90 chaperone/DNA topoisomerase II/histidine kinase"/>
    <property type="match status" value="2"/>
</dbReference>
<feature type="transmembrane region" description="Helical" evidence="11">
    <location>
        <begin position="222"/>
        <end position="247"/>
    </location>
</feature>
<proteinExistence type="predicted"/>
<keyword evidence="7 14" id="KW-0418">Kinase</keyword>
<keyword evidence="8" id="KW-0067">ATP-binding</keyword>
<organism evidence="14 15">
    <name type="scientific">Paenibacillus endophyticus</name>
    <dbReference type="NCBI Taxonomy" id="1294268"/>
    <lineage>
        <taxon>Bacteria</taxon>
        <taxon>Bacillati</taxon>
        <taxon>Bacillota</taxon>
        <taxon>Bacilli</taxon>
        <taxon>Bacillales</taxon>
        <taxon>Paenibacillaceae</taxon>
        <taxon>Paenibacillus</taxon>
    </lineage>
</organism>
<dbReference type="Pfam" id="PF00072">
    <property type="entry name" value="Response_reg"/>
    <property type="match status" value="1"/>
</dbReference>
<evidence type="ECO:0000313" key="15">
    <source>
        <dbReference type="Proteomes" id="UP000518605"/>
    </source>
</evidence>
<dbReference type="Gene3D" id="1.10.287.130">
    <property type="match status" value="1"/>
</dbReference>
<name>A0A7W5GC09_9BACL</name>
<dbReference type="CDD" id="cd00082">
    <property type="entry name" value="HisKA"/>
    <property type="match status" value="1"/>
</dbReference>
<dbReference type="Gene3D" id="2.60.120.260">
    <property type="entry name" value="Galactose-binding domain-like"/>
    <property type="match status" value="1"/>
</dbReference>
<keyword evidence="11" id="KW-1133">Transmembrane helix</keyword>
<evidence type="ECO:0000256" key="6">
    <source>
        <dbReference type="ARBA" id="ARBA00022741"/>
    </source>
</evidence>
<dbReference type="GO" id="GO:0009927">
    <property type="term" value="F:histidine phosphotransfer kinase activity"/>
    <property type="evidence" value="ECO:0007669"/>
    <property type="project" value="TreeGrafter"/>
</dbReference>
<keyword evidence="6" id="KW-0547">Nucleotide-binding</keyword>
<dbReference type="InterPro" id="IPR036890">
    <property type="entry name" value="HATPase_C_sf"/>
</dbReference>
<dbReference type="InterPro" id="IPR036097">
    <property type="entry name" value="HisK_dim/P_sf"/>
</dbReference>
<evidence type="ECO:0000256" key="5">
    <source>
        <dbReference type="ARBA" id="ARBA00022679"/>
    </source>
</evidence>
<dbReference type="InterPro" id="IPR011623">
    <property type="entry name" value="7TMR_DISM_rcpt_extracell_dom1"/>
</dbReference>
<comment type="subcellular location">
    <subcellularLocation>
        <location evidence="2">Cell membrane</location>
        <topology evidence="2">Multi-pass membrane protein</topology>
    </subcellularLocation>
</comment>
<dbReference type="InterPro" id="IPR011006">
    <property type="entry name" value="CheY-like_superfamily"/>
</dbReference>
<comment type="catalytic activity">
    <reaction evidence="1">
        <text>ATP + protein L-histidine = ADP + protein N-phospho-L-histidine.</text>
        <dbReference type="EC" id="2.7.13.3"/>
    </reaction>
</comment>
<dbReference type="Pfam" id="PF07695">
    <property type="entry name" value="7TMR-DISM_7TM"/>
    <property type="match status" value="1"/>
</dbReference>
<evidence type="ECO:0000313" key="14">
    <source>
        <dbReference type="EMBL" id="MBB3153983.1"/>
    </source>
</evidence>
<accession>A0A7W5GC09</accession>
<feature type="transmembrane region" description="Helical" evidence="11">
    <location>
        <begin position="21"/>
        <end position="41"/>
    </location>
</feature>
<dbReference type="CDD" id="cd16922">
    <property type="entry name" value="HATPase_EvgS-ArcB-TorS-like"/>
    <property type="match status" value="1"/>
</dbReference>
<evidence type="ECO:0000256" key="3">
    <source>
        <dbReference type="ARBA" id="ARBA00012438"/>
    </source>
</evidence>
<sequence length="1038" mass="115889">MLTGIIPFLSKNTAMKKNRKILVYLTLFIIALTGLRLYWLFVVTPPEPAQAIHGELDLREWDFESGRAISLNGEWAFYPNQLLTNAASIDTEEQLPMQMLNVPGNWNHVFGNDKNPTFGYGSYRLLIQVKADGDRVYGIHLPTTPASSKIIVNGRVVAQAGEPGASADSYKPRIVPYSGTFSSGEEEIEIIVQVANFNDRIAGGIYWPIKFGSDQAVHRTTWFSAGLQLSVCLVLLGHAIYSAILYGMGVRQKALVYFFLLLLFGIVSILIDNSYLLIAWLPISYEWNLKLYYLSYLGMAVLILLYTRSLLPEIRQIRGLRAYTVISAVYAATIPFLPVEWLTYTDYIHVPLVMISFLAVPVIAFMAARKGNKDVIFILLGISAITVNSIWGIVKNTGWMEMGFYPFDMIATFIAFGSYWFKRYLRSSAQTAKLAEKLLEEDKRKDQFLVQTSHELRNPLHGMLAIAQTILSGDERVDDAKNRDNMGLLLSVGKRMSYLLNDLLDISRLKEKQVRLQLKVVSVQAVAAGVCDMIRLMTAGKPVQLVNRIPDELPVVLADENRLVQILFNLLHNAAKFTDEGIIAVDAWIKDGQAVITVTDTGIGMDEEQLRKAFEPYEQGADGDTAYASGLGLGLGICRQLIELHEGKITVSSKLGFGSVFTFTLPLADAASDEEKPSAIPLPVQAMLRETASAFAKPVNAPHAGGSASRLHLLVVDDDPINLSVMRNVLSHEGFEVATATSGKEALNQLTAVEWDLIITDVMMPNMSGYQLTQAVRQRFEVTELPILLLTARSRPEDIEMGFQSGANDYLTKPMDVLELKSRVRALTGIRKSFKERLRVEAAWLQAQIQPHFLFNTLNAIGALSEIDTNRMMSLLNEFGDYLRASFDPRNLERVVVLEHELKLVRSYLHIEKERFEERLQVYWEIDEHLTFELPPLSIQPLVENAVKHGILKRARGGSLYIRIKGYADYTEVVIEDDGIGIEDSRLKSLLNGEAAEGQGIGLRNTDRRLNQLYGSGLQLESIVGQGTKISFVIPRSG</sequence>
<dbReference type="GO" id="GO:0005524">
    <property type="term" value="F:ATP binding"/>
    <property type="evidence" value="ECO:0007669"/>
    <property type="project" value="UniProtKB-KW"/>
</dbReference>
<dbReference type="GO" id="GO:0000155">
    <property type="term" value="F:phosphorelay sensor kinase activity"/>
    <property type="evidence" value="ECO:0007669"/>
    <property type="project" value="InterPro"/>
</dbReference>
<evidence type="ECO:0000259" key="13">
    <source>
        <dbReference type="PROSITE" id="PS50110"/>
    </source>
</evidence>
<keyword evidence="15" id="KW-1185">Reference proteome</keyword>
<comment type="caution">
    <text evidence="14">The sequence shown here is derived from an EMBL/GenBank/DDBJ whole genome shotgun (WGS) entry which is preliminary data.</text>
</comment>
<dbReference type="SUPFAM" id="SSF47384">
    <property type="entry name" value="Homodimeric domain of signal transducing histidine kinase"/>
    <property type="match status" value="1"/>
</dbReference>
<reference evidence="14 15" key="1">
    <citation type="submission" date="2020-08" db="EMBL/GenBank/DDBJ databases">
        <title>Genomic Encyclopedia of Type Strains, Phase III (KMG-III): the genomes of soil and plant-associated and newly described type strains.</title>
        <authorList>
            <person name="Whitman W."/>
        </authorList>
    </citation>
    <scope>NUCLEOTIDE SEQUENCE [LARGE SCALE GENOMIC DNA]</scope>
    <source>
        <strain evidence="14 15">CECT 8234</strain>
    </source>
</reference>
<dbReference type="EMBL" id="JACHXW010000013">
    <property type="protein sequence ID" value="MBB3153983.1"/>
    <property type="molecule type" value="Genomic_DNA"/>
</dbReference>
<dbReference type="Gene3D" id="3.30.565.10">
    <property type="entry name" value="Histidine kinase-like ATPase, C-terminal domain"/>
    <property type="match status" value="2"/>
</dbReference>
<feature type="transmembrane region" description="Helical" evidence="11">
    <location>
        <begin position="348"/>
        <end position="368"/>
    </location>
</feature>
<dbReference type="Pfam" id="PF00512">
    <property type="entry name" value="HisKA"/>
    <property type="match status" value="1"/>
</dbReference>
<dbReference type="AlphaFoldDB" id="A0A7W5GC09"/>
<dbReference type="InterPro" id="IPR003594">
    <property type="entry name" value="HATPase_dom"/>
</dbReference>
<dbReference type="PROSITE" id="PS50109">
    <property type="entry name" value="HIS_KIN"/>
    <property type="match status" value="2"/>
</dbReference>
<keyword evidence="5" id="KW-0808">Transferase</keyword>
<dbReference type="InterPro" id="IPR004358">
    <property type="entry name" value="Sig_transdc_His_kin-like_C"/>
</dbReference>
<evidence type="ECO:0000256" key="1">
    <source>
        <dbReference type="ARBA" id="ARBA00000085"/>
    </source>
</evidence>